<protein>
    <submittedName>
        <fullName evidence="1">Uncharacterized protein</fullName>
    </submittedName>
</protein>
<dbReference type="RefSeq" id="WP_153482528.1">
    <property type="nucleotide sequence ID" value="NZ_VWNA01000001.1"/>
</dbReference>
<reference evidence="1 2" key="1">
    <citation type="submission" date="2019-09" db="EMBL/GenBank/DDBJ databases">
        <title>Segnochrobactrum spirostomi gen. nov., sp. nov., isolated from the ciliate Spirostomum cf. yagiui and description of a novel family, Segnochrobactraceae fam. nov. within the order Rhizobiales of the class Alphaproteobacteria.</title>
        <authorList>
            <person name="Akter S."/>
            <person name="Shazib S.U.A."/>
            <person name="Shin M.K."/>
        </authorList>
    </citation>
    <scope>NUCLEOTIDE SEQUENCE [LARGE SCALE GENOMIC DNA]</scope>
    <source>
        <strain evidence="1 2">Sp-1</strain>
    </source>
</reference>
<comment type="caution">
    <text evidence="1">The sequence shown here is derived from an EMBL/GenBank/DDBJ whole genome shotgun (WGS) entry which is preliminary data.</text>
</comment>
<dbReference type="EMBL" id="VWNA01000001">
    <property type="protein sequence ID" value="MQT13604.1"/>
    <property type="molecule type" value="Genomic_DNA"/>
</dbReference>
<evidence type="ECO:0000313" key="1">
    <source>
        <dbReference type="EMBL" id="MQT13604.1"/>
    </source>
</evidence>
<organism evidence="1 2">
    <name type="scientific">Segnochrobactrum spirostomi</name>
    <dbReference type="NCBI Taxonomy" id="2608987"/>
    <lineage>
        <taxon>Bacteria</taxon>
        <taxon>Pseudomonadati</taxon>
        <taxon>Pseudomonadota</taxon>
        <taxon>Alphaproteobacteria</taxon>
        <taxon>Hyphomicrobiales</taxon>
        <taxon>Segnochrobactraceae</taxon>
        <taxon>Segnochrobactrum</taxon>
    </lineage>
</organism>
<accession>A0A6A7Y3B2</accession>
<name>A0A6A7Y3B2_9HYPH</name>
<sequence length="105" mass="9877">MSIDRNSASVLGAKIVPLADAALRDVVAGGVAPINLGGIAATPVSQALAADAAMANNGQPGGLPSFGEAVTGSAAFGAVVNGPLDVASAPSNAPSGFGPTPIDLA</sequence>
<keyword evidence="2" id="KW-1185">Reference proteome</keyword>
<proteinExistence type="predicted"/>
<evidence type="ECO:0000313" key="2">
    <source>
        <dbReference type="Proteomes" id="UP000332515"/>
    </source>
</evidence>
<dbReference type="Proteomes" id="UP000332515">
    <property type="component" value="Unassembled WGS sequence"/>
</dbReference>
<gene>
    <name evidence="1" type="ORF">F0357_13335</name>
</gene>
<dbReference type="AlphaFoldDB" id="A0A6A7Y3B2"/>